<reference evidence="1 2" key="1">
    <citation type="submission" date="2016-09" db="EMBL/GenBank/DDBJ databases">
        <title>The complete genome sequences of Rhizobium gallicum, symbiovars gallicum and phaseoli, symbionts associated to common bean (Phaseolus vulgaris).</title>
        <authorList>
            <person name="Bustos P."/>
            <person name="Santamaria R.I."/>
            <person name="Perez-Carrascal O.M."/>
            <person name="Juarez S."/>
            <person name="Lozano L."/>
            <person name="Martinez-Flores I."/>
            <person name="Martinez-Romero E."/>
            <person name="Cevallos M."/>
            <person name="Romero D."/>
            <person name="Davila G."/>
            <person name="Gonzalez V."/>
        </authorList>
    </citation>
    <scope>NUCLEOTIDE SEQUENCE [LARGE SCALE GENOMIC DNA]</scope>
    <source>
        <strain evidence="1 2">IE4872</strain>
        <plasmid evidence="2">prgalie4872d</plasmid>
    </source>
</reference>
<dbReference type="Proteomes" id="UP000184749">
    <property type="component" value="Plasmid pRgalIE4872d"/>
</dbReference>
<protein>
    <submittedName>
        <fullName evidence="1">Metallopeptidase family protein</fullName>
    </submittedName>
</protein>
<proteinExistence type="predicted"/>
<organism evidence="1 2">
    <name type="scientific">Rhizobium gallicum</name>
    <dbReference type="NCBI Taxonomy" id="56730"/>
    <lineage>
        <taxon>Bacteria</taxon>
        <taxon>Pseudomonadati</taxon>
        <taxon>Pseudomonadota</taxon>
        <taxon>Alphaproteobacteria</taxon>
        <taxon>Hyphomicrobiales</taxon>
        <taxon>Rhizobiaceae</taxon>
        <taxon>Rhizobium/Agrobacterium group</taxon>
        <taxon>Rhizobium</taxon>
    </lineage>
</organism>
<dbReference type="RefSeq" id="WP_074072398.1">
    <property type="nucleotide sequence ID" value="NZ_CP017105.1"/>
</dbReference>
<dbReference type="AlphaFoldDB" id="A0A1L5NWF2"/>
<dbReference type="Gene3D" id="3.40.390.10">
    <property type="entry name" value="Collagenase (Catalytic Domain)"/>
    <property type="match status" value="1"/>
</dbReference>
<dbReference type="EMBL" id="CP017105">
    <property type="protein sequence ID" value="APO72206.1"/>
    <property type="molecule type" value="Genomic_DNA"/>
</dbReference>
<gene>
    <name evidence="1" type="ORF">IE4872_PD01685</name>
</gene>
<geneLocation type="plasmid" evidence="2">
    <name>prgalie4872d</name>
</geneLocation>
<sequence length="270" mass="30521">MVAKTKRKGSVFDLKTAAQRKSILEQTTHVYHGGACCETDTKGFATPNNRGTAEIVVDATQGFIPLWDRDVTLNWRFQEESLLQFADPDAVKAYISTLFGETLLKWGNAVPVKFSETSEPWDFEIAVKTEDNCNSFGCTLARAFFPDAGQHEVVFFPKMFEQVPNEQIETFAHELGHVFGLRHFFAKVSEAGFASEIFGTHDKRSIMNYGPDSMLTQTDIEDLTRLYQQVWSGVLREINGTPIRLMQPFSHFRQKAELPPQFALVARIAN</sequence>
<name>A0A1L5NWF2_9HYPH</name>
<accession>A0A1L5NWF2</accession>
<evidence type="ECO:0000313" key="1">
    <source>
        <dbReference type="EMBL" id="APO72206.1"/>
    </source>
</evidence>
<dbReference type="SUPFAM" id="SSF55486">
    <property type="entry name" value="Metalloproteases ('zincins'), catalytic domain"/>
    <property type="match status" value="1"/>
</dbReference>
<dbReference type="GO" id="GO:0008237">
    <property type="term" value="F:metallopeptidase activity"/>
    <property type="evidence" value="ECO:0007669"/>
    <property type="project" value="InterPro"/>
</dbReference>
<evidence type="ECO:0000313" key="2">
    <source>
        <dbReference type="Proteomes" id="UP000184749"/>
    </source>
</evidence>
<keyword evidence="1" id="KW-0614">Plasmid</keyword>
<dbReference type="InterPro" id="IPR024079">
    <property type="entry name" value="MetalloPept_cat_dom_sf"/>
</dbReference>
<dbReference type="OrthoDB" id="277230at2"/>